<dbReference type="InterPro" id="IPR036390">
    <property type="entry name" value="WH_DNA-bd_sf"/>
</dbReference>
<dbReference type="RefSeq" id="WP_013255583.1">
    <property type="nucleotide sequence ID" value="NC_014364.1"/>
</dbReference>
<dbReference type="Gene3D" id="1.10.10.10">
    <property type="entry name" value="Winged helix-like DNA-binding domain superfamily/Winged helix DNA-binding domain"/>
    <property type="match status" value="1"/>
</dbReference>
<dbReference type="eggNOG" id="COG1695">
    <property type="taxonomic scope" value="Bacteria"/>
</dbReference>
<sequence>MSTRLVILGLLKERPLYGYELKGIIERYMGDWTSIAFGSIYFALNKLTKEGLVREIAVQKEGSRPSRRVYEVTEAGKDAFTRLLRDVWSKDERTFFSFDVGLFFLRELPKKERIAYLQNRIESARRSLTYLDGHETEMLAKPMVPPLASAIFSHSRYHAQAELSWLEELLREMQEGLYE</sequence>
<proteinExistence type="predicted"/>
<evidence type="ECO:0000259" key="1">
    <source>
        <dbReference type="Pfam" id="PF03551"/>
    </source>
</evidence>
<dbReference type="Proteomes" id="UP000002318">
    <property type="component" value="Chromosome"/>
</dbReference>
<name>E1R4N6_SEDSS</name>
<dbReference type="PANTHER" id="PTHR43252:SF2">
    <property type="entry name" value="TRANSCRIPTION REGULATOR, PADR-LIKE FAMILY"/>
    <property type="match status" value="1"/>
</dbReference>
<protein>
    <submittedName>
        <fullName evidence="2">Transcriptional regulator, PadR-like family</fullName>
    </submittedName>
</protein>
<reference evidence="2 3" key="1">
    <citation type="journal article" date="2010" name="Stand. Genomic Sci.">
        <title>Complete genome sequence of Spirochaeta smaragdinae type strain (SEBR 4228).</title>
        <authorList>
            <person name="Mavromatis K."/>
            <person name="Yasawong M."/>
            <person name="Chertkov O."/>
            <person name="Lapidus A."/>
            <person name="Lucas S."/>
            <person name="Nolan M."/>
            <person name="Del Rio T.G."/>
            <person name="Tice H."/>
            <person name="Cheng J.F."/>
            <person name="Pitluck S."/>
            <person name="Liolios K."/>
            <person name="Ivanova N."/>
            <person name="Tapia R."/>
            <person name="Han C."/>
            <person name="Bruce D."/>
            <person name="Goodwin L."/>
            <person name="Pati A."/>
            <person name="Chen A."/>
            <person name="Palaniappan K."/>
            <person name="Land M."/>
            <person name="Hauser L."/>
            <person name="Chang Y.J."/>
            <person name="Jeffries C.D."/>
            <person name="Detter J.C."/>
            <person name="Rohde M."/>
            <person name="Brambilla E."/>
            <person name="Spring S."/>
            <person name="Goker M."/>
            <person name="Sikorski J."/>
            <person name="Woyke T."/>
            <person name="Bristow J."/>
            <person name="Eisen J.A."/>
            <person name="Markowitz V."/>
            <person name="Hugenholtz P."/>
            <person name="Klenk H.P."/>
            <person name="Kyrpides N.C."/>
        </authorList>
    </citation>
    <scope>NUCLEOTIDE SEQUENCE [LARGE SCALE GENOMIC DNA]</scope>
    <source>
        <strain evidence="3">DSM 11293 / JCM 15392 / SEBR 4228</strain>
    </source>
</reference>
<organism evidence="2 3">
    <name type="scientific">Sediminispirochaeta smaragdinae (strain DSM 11293 / JCM 15392 / SEBR 4228)</name>
    <name type="common">Spirochaeta smaragdinae</name>
    <dbReference type="NCBI Taxonomy" id="573413"/>
    <lineage>
        <taxon>Bacteria</taxon>
        <taxon>Pseudomonadati</taxon>
        <taxon>Spirochaetota</taxon>
        <taxon>Spirochaetia</taxon>
        <taxon>Spirochaetales</taxon>
        <taxon>Spirochaetaceae</taxon>
        <taxon>Sediminispirochaeta</taxon>
    </lineage>
</organism>
<dbReference type="AlphaFoldDB" id="E1R4N6"/>
<evidence type="ECO:0000313" key="3">
    <source>
        <dbReference type="Proteomes" id="UP000002318"/>
    </source>
</evidence>
<accession>E1R4N6</accession>
<dbReference type="STRING" id="573413.Spirs_3022"/>
<keyword evidence="3" id="KW-1185">Reference proteome</keyword>
<dbReference type="EMBL" id="CP002116">
    <property type="protein sequence ID" value="ADK82124.1"/>
    <property type="molecule type" value="Genomic_DNA"/>
</dbReference>
<dbReference type="InterPro" id="IPR036388">
    <property type="entry name" value="WH-like_DNA-bd_sf"/>
</dbReference>
<dbReference type="HOGENOM" id="CLU_089258_4_1_12"/>
<dbReference type="KEGG" id="ssm:Spirs_3022"/>
<dbReference type="Pfam" id="PF03551">
    <property type="entry name" value="PadR"/>
    <property type="match status" value="1"/>
</dbReference>
<evidence type="ECO:0000313" key="2">
    <source>
        <dbReference type="EMBL" id="ADK82124.1"/>
    </source>
</evidence>
<dbReference type="PANTHER" id="PTHR43252">
    <property type="entry name" value="TRANSCRIPTIONAL REGULATOR YQJI"/>
    <property type="match status" value="1"/>
</dbReference>
<dbReference type="SUPFAM" id="SSF46785">
    <property type="entry name" value="Winged helix' DNA-binding domain"/>
    <property type="match status" value="1"/>
</dbReference>
<dbReference type="InterPro" id="IPR005149">
    <property type="entry name" value="Tscrpt_reg_PadR_N"/>
</dbReference>
<feature type="domain" description="Transcription regulator PadR N-terminal" evidence="1">
    <location>
        <begin position="7"/>
        <end position="81"/>
    </location>
</feature>
<gene>
    <name evidence="2" type="ordered locus">Spirs_3022</name>
</gene>
<dbReference type="OrthoDB" id="9808762at2"/>